<keyword evidence="1" id="KW-0732">Signal</keyword>
<dbReference type="Proteomes" id="UP000075882">
    <property type="component" value="Unassembled WGS sequence"/>
</dbReference>
<accession>A0A8W7PUS5</accession>
<proteinExistence type="predicted"/>
<feature type="signal peptide" evidence="1">
    <location>
        <begin position="1"/>
        <end position="17"/>
    </location>
</feature>
<evidence type="ECO:0000256" key="1">
    <source>
        <dbReference type="SAM" id="SignalP"/>
    </source>
</evidence>
<protein>
    <submittedName>
        <fullName evidence="2">Uncharacterized protein</fullName>
    </submittedName>
</protein>
<dbReference type="AlphaFoldDB" id="A0A8W7PUS5"/>
<organism evidence="2">
    <name type="scientific">Anopheles coluzzii</name>
    <name type="common">African malaria mosquito</name>
    <dbReference type="NCBI Taxonomy" id="1518534"/>
    <lineage>
        <taxon>Eukaryota</taxon>
        <taxon>Metazoa</taxon>
        <taxon>Ecdysozoa</taxon>
        <taxon>Arthropoda</taxon>
        <taxon>Hexapoda</taxon>
        <taxon>Insecta</taxon>
        <taxon>Pterygota</taxon>
        <taxon>Neoptera</taxon>
        <taxon>Endopterygota</taxon>
        <taxon>Diptera</taxon>
        <taxon>Nematocera</taxon>
        <taxon>Culicoidea</taxon>
        <taxon>Culicidae</taxon>
        <taxon>Anophelinae</taxon>
        <taxon>Anopheles</taxon>
    </lineage>
</organism>
<sequence length="625" mass="71335">MCCCVCWWAGVWPGLSSTPISMSMMRPGRIDSAEQRLDQRQVAELRVPALDQVGDELAQDVDERAEQLGEQHALLARQAGRVDGRLVEVVRQLVEDGEQQRLPVRRVELEQRVLVLELGVPARLLVVVVRRYAEQPDQPQRGDEVAREGGHVLEAAAHQLHQRPDVDVREQIVQLERLEVDGQLLQGRADARLELLVLLGEGEQCRPVLGQIADGFAVPHGTVHQIDTVADDRRAMLGGGRIRSPDALLRHRALLALKQLQQHRQIVVHREHLHDEAAPGPAGQLVQGVQPVHQPVPLLLQLIVRWGDAAGARVRDRVQMVDRLHLVHQLHAQQLRAGQLRYLHLVDGRCTAAARRLLPAGAGRQPLEQPPQQQVRVRQAVHQVAQLRHALEQAGEQVVDQLAQGRRRAGQIEQQHQRLHQPVDLEELHHRAAHVQRRRDVLVYLELGRHRQEAFRLRERHLVQRDRARQLGQRAAQQLHQLLVGALRASLLLLRFATLLDRAHVQLLHGRVYQLQVFVQRDLAQQRLQREADARRRVLLQQVEQYLVPVVRRRQEVVDGGARIQTRVDRAYDHQLDRERHVRLGVQAEQPVEQVELVRPGPPQQQRDEWFVRAEKLGQPDAALH</sequence>
<feature type="chain" id="PRO_5036484371" evidence="1">
    <location>
        <begin position="18"/>
        <end position="625"/>
    </location>
</feature>
<evidence type="ECO:0000313" key="2">
    <source>
        <dbReference type="EnsemblMetazoa" id="ACOM038252-PA.1"/>
    </source>
</evidence>
<reference evidence="2" key="1">
    <citation type="submission" date="2022-08" db="UniProtKB">
        <authorList>
            <consortium name="EnsemblMetazoa"/>
        </authorList>
    </citation>
    <scope>IDENTIFICATION</scope>
</reference>
<dbReference type="EnsemblMetazoa" id="ACOM038252-RA">
    <property type="protein sequence ID" value="ACOM038252-PA.1"/>
    <property type="gene ID" value="ACOM038252"/>
</dbReference>
<name>A0A8W7PUS5_ANOCL</name>